<dbReference type="RefSeq" id="WP_330927690.1">
    <property type="nucleotide sequence ID" value="NZ_CP119075.1"/>
</dbReference>
<dbReference type="EMBL" id="CP119075">
    <property type="protein sequence ID" value="WED66404.1"/>
    <property type="molecule type" value="Genomic_DNA"/>
</dbReference>
<dbReference type="Proteomes" id="UP001218638">
    <property type="component" value="Chromosome"/>
</dbReference>
<accession>A0AAF0I3W7</accession>
<evidence type="ECO:0000313" key="1">
    <source>
        <dbReference type="EMBL" id="WED66404.1"/>
    </source>
</evidence>
<dbReference type="KEGG" id="slom:PXH66_06030"/>
<proteinExistence type="predicted"/>
<gene>
    <name evidence="1" type="ORF">PXH66_06030</name>
</gene>
<name>A0AAF0I3W7_9BACT</name>
<sequence length="69" mass="7875">MNQAKRKTFLIFPGMTPSFAVFEAYLNEGSGEPVDQNAMKNVREDNAARKPFRFVNNLIRRTRRAVASV</sequence>
<protein>
    <submittedName>
        <fullName evidence="1">Uncharacterized protein</fullName>
    </submittedName>
</protein>
<organism evidence="1 2">
    <name type="scientific">Synoicihabitans lomoniglobus</name>
    <dbReference type="NCBI Taxonomy" id="2909285"/>
    <lineage>
        <taxon>Bacteria</taxon>
        <taxon>Pseudomonadati</taxon>
        <taxon>Verrucomicrobiota</taxon>
        <taxon>Opitutia</taxon>
        <taxon>Opitutales</taxon>
        <taxon>Opitutaceae</taxon>
        <taxon>Synoicihabitans</taxon>
    </lineage>
</organism>
<dbReference type="AlphaFoldDB" id="A0AAF0I3W7"/>
<keyword evidence="2" id="KW-1185">Reference proteome</keyword>
<evidence type="ECO:0000313" key="2">
    <source>
        <dbReference type="Proteomes" id="UP001218638"/>
    </source>
</evidence>
<reference evidence="1" key="1">
    <citation type="submission" date="2023-03" db="EMBL/GenBank/DDBJ databases">
        <title>Lomoglobus Profundus gen. nov., sp. nov., a novel member of the phylum Verrucomicrobia, isolated from deep-marine sediment of South China Sea.</title>
        <authorList>
            <person name="Ahmad T."/>
            <person name="Ishaq S.E."/>
            <person name="Wang F."/>
        </authorList>
    </citation>
    <scope>NUCLEOTIDE SEQUENCE</scope>
    <source>
        <strain evidence="1">LMO-M01</strain>
    </source>
</reference>